<keyword evidence="4" id="KW-1185">Reference proteome</keyword>
<comment type="similarity">
    <text evidence="1">Belongs to the NAD(P)-dependent epimerase/dehydratase family.</text>
</comment>
<dbReference type="InterPro" id="IPR036291">
    <property type="entry name" value="NAD(P)-bd_dom_sf"/>
</dbReference>
<dbReference type="RefSeq" id="WP_204820023.1">
    <property type="nucleotide sequence ID" value="NZ_JANHOF010000024.1"/>
</dbReference>
<evidence type="ECO:0000313" key="3">
    <source>
        <dbReference type="EMBL" id="MFC0390390.1"/>
    </source>
</evidence>
<dbReference type="InterPro" id="IPR001509">
    <property type="entry name" value="Epimerase_deHydtase"/>
</dbReference>
<dbReference type="Gene3D" id="3.40.50.720">
    <property type="entry name" value="NAD(P)-binding Rossmann-like Domain"/>
    <property type="match status" value="1"/>
</dbReference>
<accession>A0ABV6J3C8</accession>
<dbReference type="Pfam" id="PF01370">
    <property type="entry name" value="Epimerase"/>
    <property type="match status" value="1"/>
</dbReference>
<evidence type="ECO:0000259" key="2">
    <source>
        <dbReference type="Pfam" id="PF01370"/>
    </source>
</evidence>
<name>A0ABV6J3C8_9BACL</name>
<feature type="domain" description="NAD-dependent epimerase/dehydratase" evidence="2">
    <location>
        <begin position="4"/>
        <end position="227"/>
    </location>
</feature>
<dbReference type="PANTHER" id="PTHR43000">
    <property type="entry name" value="DTDP-D-GLUCOSE 4,6-DEHYDRATASE-RELATED"/>
    <property type="match status" value="1"/>
</dbReference>
<proteinExistence type="inferred from homology"/>
<evidence type="ECO:0000256" key="1">
    <source>
        <dbReference type="ARBA" id="ARBA00007637"/>
    </source>
</evidence>
<dbReference type="EMBL" id="JBHLVF010000008">
    <property type="protein sequence ID" value="MFC0390390.1"/>
    <property type="molecule type" value="Genomic_DNA"/>
</dbReference>
<dbReference type="SUPFAM" id="SSF51735">
    <property type="entry name" value="NAD(P)-binding Rossmann-fold domains"/>
    <property type="match status" value="1"/>
</dbReference>
<reference evidence="3 4" key="1">
    <citation type="submission" date="2024-09" db="EMBL/GenBank/DDBJ databases">
        <authorList>
            <person name="Sun Q."/>
            <person name="Mori K."/>
        </authorList>
    </citation>
    <scope>NUCLEOTIDE SEQUENCE [LARGE SCALE GENOMIC DNA]</scope>
    <source>
        <strain evidence="3 4">CCM 4839</strain>
    </source>
</reference>
<evidence type="ECO:0000313" key="4">
    <source>
        <dbReference type="Proteomes" id="UP001589818"/>
    </source>
</evidence>
<dbReference type="Proteomes" id="UP001589818">
    <property type="component" value="Unassembled WGS sequence"/>
</dbReference>
<protein>
    <submittedName>
        <fullName evidence="3">NAD-dependent epimerase/dehydratase family protein</fullName>
    </submittedName>
</protein>
<dbReference type="CDD" id="cd08946">
    <property type="entry name" value="SDR_e"/>
    <property type="match status" value="1"/>
</dbReference>
<sequence>MNRVMVTGASGFLGRHVLQALHEHGYEVHAVSRLPKAAPDTDLNWHQADLFNVNQVSDLMEAVRPSHCLHLAWEATPGVYWNSYENFRWVEATAALTRLFQAYGGKRFVAAGTCAEYVWQEDKLKENETPLSFHSPYAACKNDAYLLTSRFAKFTDLSMAWCRLFFLYGPYESSSRLVPSVIRSLHSGSMANCSEGTQKRDYLYVEDAAEAMVAVLDSDINGPVNIASGLAVPVKDLVGQIAALMNQPHLIQLGAAGSASKEEPLVLADIERLRSLRWQPKHNLEQGLSKTIRWWNEFLRGEM</sequence>
<organism evidence="3 4">
    <name type="scientific">Paenibacillus mendelii</name>
    <dbReference type="NCBI Taxonomy" id="206163"/>
    <lineage>
        <taxon>Bacteria</taxon>
        <taxon>Bacillati</taxon>
        <taxon>Bacillota</taxon>
        <taxon>Bacilli</taxon>
        <taxon>Bacillales</taxon>
        <taxon>Paenibacillaceae</taxon>
        <taxon>Paenibacillus</taxon>
    </lineage>
</organism>
<gene>
    <name evidence="3" type="ORF">ACFFJ8_03265</name>
</gene>
<comment type="caution">
    <text evidence="3">The sequence shown here is derived from an EMBL/GenBank/DDBJ whole genome shotgun (WGS) entry which is preliminary data.</text>
</comment>